<gene>
    <name evidence="2" type="ORF">TWF730_007610</name>
</gene>
<proteinExistence type="predicted"/>
<sequence length="443" mass="47306">MTSKKSAKVTKTPLNTPAKVPDAPSKTPRKASTKTPAKTPARTPTKVPPRSVAKTPATVSAKSTGSKAVKFTGDAKSKDGKKAASSDKTKAPKDMEFGGDDNREHEVEEGTEEQVKGEMEPSKTSKSKSKKHKTKSKSKSKSKGASSEDENTGRGDGENPNRDDNDKELEETGVESPKEDEDHSRKLPRLEGAYTQAKTLAKDGKAYPDKIAIGSKRPPRKLNSEDKTKKSKRKVPVSDTDGAKDSEKRKLKKRKTANEATNDDDQGGDTVERRDADGVALSPPGAIEELNVYEGGPSVDDAPEFTEGGSSRLSKSSSDSVEGGRPSEDPIALDDGPGETVVYEIGTPEPEDEDPVDKGEGGPEAKQKGRGRPKADGKGKLPKSKAPPKSTTGAGVSKRKAGKRAYHRAIDKLIEEAKAANIGSKDKPWPASKVLRSGKRYSR</sequence>
<organism evidence="2 3">
    <name type="scientific">Orbilia blumenaviensis</name>
    <dbReference type="NCBI Taxonomy" id="1796055"/>
    <lineage>
        <taxon>Eukaryota</taxon>
        <taxon>Fungi</taxon>
        <taxon>Dikarya</taxon>
        <taxon>Ascomycota</taxon>
        <taxon>Pezizomycotina</taxon>
        <taxon>Orbiliomycetes</taxon>
        <taxon>Orbiliales</taxon>
        <taxon>Orbiliaceae</taxon>
        <taxon>Orbilia</taxon>
    </lineage>
</organism>
<feature type="region of interest" description="Disordered" evidence="1">
    <location>
        <begin position="1"/>
        <end position="443"/>
    </location>
</feature>
<feature type="compositionally biased region" description="Basic and acidic residues" evidence="1">
    <location>
        <begin position="408"/>
        <end position="428"/>
    </location>
</feature>
<name>A0AAV9V8C4_9PEZI</name>
<feature type="compositionally biased region" description="Low complexity" evidence="1">
    <location>
        <begin position="310"/>
        <end position="320"/>
    </location>
</feature>
<accession>A0AAV9V8C4</accession>
<feature type="compositionally biased region" description="Basic and acidic residues" evidence="1">
    <location>
        <begin position="73"/>
        <end position="123"/>
    </location>
</feature>
<evidence type="ECO:0000313" key="3">
    <source>
        <dbReference type="Proteomes" id="UP001373714"/>
    </source>
</evidence>
<feature type="compositionally biased region" description="Low complexity" evidence="1">
    <location>
        <begin position="33"/>
        <end position="50"/>
    </location>
</feature>
<feature type="compositionally biased region" description="Basic and acidic residues" evidence="1">
    <location>
        <begin position="356"/>
        <end position="379"/>
    </location>
</feature>
<reference evidence="2 3" key="1">
    <citation type="submission" date="2019-10" db="EMBL/GenBank/DDBJ databases">
        <authorList>
            <person name="Palmer J.M."/>
        </authorList>
    </citation>
    <scope>NUCLEOTIDE SEQUENCE [LARGE SCALE GENOMIC DNA]</scope>
    <source>
        <strain evidence="2 3">TWF730</strain>
    </source>
</reference>
<feature type="compositionally biased region" description="Basic residues" evidence="1">
    <location>
        <begin position="125"/>
        <end position="142"/>
    </location>
</feature>
<dbReference type="AlphaFoldDB" id="A0AAV9V8C4"/>
<comment type="caution">
    <text evidence="2">The sequence shown here is derived from an EMBL/GenBank/DDBJ whole genome shotgun (WGS) entry which is preliminary data.</text>
</comment>
<feature type="compositionally biased region" description="Basic and acidic residues" evidence="1">
    <location>
        <begin position="151"/>
        <end position="165"/>
    </location>
</feature>
<dbReference type="Proteomes" id="UP001373714">
    <property type="component" value="Unassembled WGS sequence"/>
</dbReference>
<feature type="compositionally biased region" description="Polar residues" evidence="1">
    <location>
        <begin position="57"/>
        <end position="66"/>
    </location>
</feature>
<protein>
    <submittedName>
        <fullName evidence="2">Uncharacterized protein</fullName>
    </submittedName>
</protein>
<feature type="compositionally biased region" description="Basic residues" evidence="1">
    <location>
        <begin position="397"/>
        <end position="407"/>
    </location>
</feature>
<evidence type="ECO:0000313" key="2">
    <source>
        <dbReference type="EMBL" id="KAK6358260.1"/>
    </source>
</evidence>
<keyword evidence="3" id="KW-1185">Reference proteome</keyword>
<dbReference type="EMBL" id="JAVHNS010000004">
    <property type="protein sequence ID" value="KAK6358260.1"/>
    <property type="molecule type" value="Genomic_DNA"/>
</dbReference>
<evidence type="ECO:0000256" key="1">
    <source>
        <dbReference type="SAM" id="MobiDB-lite"/>
    </source>
</evidence>
<feature type="compositionally biased region" description="Basic and acidic residues" evidence="1">
    <location>
        <begin position="176"/>
        <end position="189"/>
    </location>
</feature>